<dbReference type="SFLD" id="SFLDS00003">
    <property type="entry name" value="Haloacid_Dehalogenase"/>
    <property type="match status" value="1"/>
</dbReference>
<dbReference type="NCBIfam" id="TIGR01493">
    <property type="entry name" value="HAD-SF-IA-v2"/>
    <property type="match status" value="1"/>
</dbReference>
<dbReference type="Proteomes" id="UP000295157">
    <property type="component" value="Unassembled WGS sequence"/>
</dbReference>
<sequence length="239" mass="25939">MNFSDFDALSFDCYGTLIDWENGIATVLRAWADAHDLRMTDEQLLTAYSTHEAQAEADHPGDLYPRILARAMRGLGAQLGVPVSDDEAESLAVSVPGWPAFPDSAEALQRLSRRYDLIIVSNVDRAGFAGSNQHLGATFTSVLTAEDIGCYKPDPRAFEALLHEAERLGVAEGRLLHVAQSLFHDHVPAKAAGLPTVWINRRHDNAGWGATPQPSAGVTPNWTFTSMRAFADAVDAEPA</sequence>
<gene>
    <name evidence="2" type="ORF">E1267_19805</name>
</gene>
<evidence type="ECO:0000313" key="3">
    <source>
        <dbReference type="Proteomes" id="UP000295157"/>
    </source>
</evidence>
<dbReference type="EMBL" id="SMJZ01000071">
    <property type="protein sequence ID" value="TDC05361.1"/>
    <property type="molecule type" value="Genomic_DNA"/>
</dbReference>
<comment type="caution">
    <text evidence="2">The sequence shown here is derived from an EMBL/GenBank/DDBJ whole genome shotgun (WGS) entry which is preliminary data.</text>
</comment>
<dbReference type="InterPro" id="IPR051540">
    <property type="entry name" value="S-2-haloacid_dehalogenase"/>
</dbReference>
<dbReference type="OrthoDB" id="3774052at2"/>
<keyword evidence="3" id="KW-1185">Reference proteome</keyword>
<proteinExistence type="predicted"/>
<dbReference type="Gene3D" id="3.40.50.1000">
    <property type="entry name" value="HAD superfamily/HAD-like"/>
    <property type="match status" value="1"/>
</dbReference>
<keyword evidence="1" id="KW-0378">Hydrolase</keyword>
<dbReference type="Pfam" id="PF00702">
    <property type="entry name" value="Hydrolase"/>
    <property type="match status" value="1"/>
</dbReference>
<accession>A0A4R4N8T8</accession>
<dbReference type="Gene3D" id="1.10.150.750">
    <property type="match status" value="1"/>
</dbReference>
<dbReference type="PANTHER" id="PTHR43316">
    <property type="entry name" value="HYDROLASE, HALOACID DELAHOGENASE-RELATED"/>
    <property type="match status" value="1"/>
</dbReference>
<dbReference type="PANTHER" id="PTHR43316:SF9">
    <property type="entry name" value="ACID DEHALOGENASE, PUTATIVE (AFU_ORTHOLOGUE AFUA_6G14460)-RELATED"/>
    <property type="match status" value="1"/>
</dbReference>
<evidence type="ECO:0000313" key="2">
    <source>
        <dbReference type="EMBL" id="TDC05361.1"/>
    </source>
</evidence>
<dbReference type="NCBIfam" id="TIGR01428">
    <property type="entry name" value="HAD_type_II"/>
    <property type="match status" value="1"/>
</dbReference>
<reference evidence="2 3" key="1">
    <citation type="submission" date="2019-02" db="EMBL/GenBank/DDBJ databases">
        <title>Draft genome sequences of novel Actinobacteria.</title>
        <authorList>
            <person name="Sahin N."/>
            <person name="Ay H."/>
            <person name="Saygin H."/>
        </authorList>
    </citation>
    <scope>NUCLEOTIDE SEQUENCE [LARGE SCALE GENOMIC DNA]</scope>
    <source>
        <strain evidence="2 3">KC201</strain>
    </source>
</reference>
<dbReference type="RefSeq" id="WP_132334067.1">
    <property type="nucleotide sequence ID" value="NZ_SMJZ01000071.1"/>
</dbReference>
<dbReference type="SUPFAM" id="SSF56784">
    <property type="entry name" value="HAD-like"/>
    <property type="match status" value="1"/>
</dbReference>
<dbReference type="SFLD" id="SFLDG01129">
    <property type="entry name" value="C1.5:_HAD__Beta-PGM__Phosphata"/>
    <property type="match status" value="1"/>
</dbReference>
<evidence type="ECO:0000256" key="1">
    <source>
        <dbReference type="ARBA" id="ARBA00022801"/>
    </source>
</evidence>
<name>A0A4R4N8T8_9ACTN</name>
<dbReference type="InterPro" id="IPR023214">
    <property type="entry name" value="HAD_sf"/>
</dbReference>
<dbReference type="InterPro" id="IPR006328">
    <property type="entry name" value="2-HAD"/>
</dbReference>
<dbReference type="InterPro" id="IPR006439">
    <property type="entry name" value="HAD-SF_hydro_IA"/>
</dbReference>
<organism evidence="2 3">
    <name type="scientific">Nonomuraea longispora</name>
    <dbReference type="NCBI Taxonomy" id="1848320"/>
    <lineage>
        <taxon>Bacteria</taxon>
        <taxon>Bacillati</taxon>
        <taxon>Actinomycetota</taxon>
        <taxon>Actinomycetes</taxon>
        <taxon>Streptosporangiales</taxon>
        <taxon>Streptosporangiaceae</taxon>
        <taxon>Nonomuraea</taxon>
    </lineage>
</organism>
<dbReference type="InterPro" id="IPR036412">
    <property type="entry name" value="HAD-like_sf"/>
</dbReference>
<dbReference type="AlphaFoldDB" id="A0A4R4N8T8"/>
<protein>
    <submittedName>
        <fullName evidence="2">Haloacid dehalogenase type II</fullName>
    </submittedName>
</protein>
<dbReference type="GO" id="GO:0019120">
    <property type="term" value="F:hydrolase activity, acting on acid halide bonds, in C-halide compounds"/>
    <property type="evidence" value="ECO:0007669"/>
    <property type="project" value="InterPro"/>
</dbReference>